<feature type="compositionally biased region" description="Basic and acidic residues" evidence="1">
    <location>
        <begin position="124"/>
        <end position="135"/>
    </location>
</feature>
<feature type="region of interest" description="Disordered" evidence="1">
    <location>
        <begin position="474"/>
        <end position="509"/>
    </location>
</feature>
<dbReference type="PANTHER" id="PTHR47501">
    <property type="entry name" value="TRANSPOSASE-RELATED"/>
    <property type="match status" value="1"/>
</dbReference>
<comment type="caution">
    <text evidence="2">The sequence shown here is derived from an EMBL/GenBank/DDBJ whole genome shotgun (WGS) entry which is preliminary data.</text>
</comment>
<feature type="compositionally biased region" description="Acidic residues" evidence="1">
    <location>
        <begin position="500"/>
        <end position="509"/>
    </location>
</feature>
<accession>A0A5B0RNK4</accession>
<feature type="region of interest" description="Disordered" evidence="1">
    <location>
        <begin position="725"/>
        <end position="759"/>
    </location>
</feature>
<feature type="compositionally biased region" description="Pro residues" evidence="1">
    <location>
        <begin position="1"/>
        <end position="13"/>
    </location>
</feature>
<feature type="region of interest" description="Disordered" evidence="1">
    <location>
        <begin position="124"/>
        <end position="149"/>
    </location>
</feature>
<dbReference type="SUPFAM" id="SSF53098">
    <property type="entry name" value="Ribonuclease H-like"/>
    <property type="match status" value="1"/>
</dbReference>
<evidence type="ECO:0000313" key="2">
    <source>
        <dbReference type="EMBL" id="KAA1127167.1"/>
    </source>
</evidence>
<feature type="region of interest" description="Disordered" evidence="1">
    <location>
        <begin position="1"/>
        <end position="103"/>
    </location>
</feature>
<organism evidence="2 3">
    <name type="scientific">Puccinia graminis f. sp. tritici</name>
    <dbReference type="NCBI Taxonomy" id="56615"/>
    <lineage>
        <taxon>Eukaryota</taxon>
        <taxon>Fungi</taxon>
        <taxon>Dikarya</taxon>
        <taxon>Basidiomycota</taxon>
        <taxon>Pucciniomycotina</taxon>
        <taxon>Pucciniomycetes</taxon>
        <taxon>Pucciniales</taxon>
        <taxon>Pucciniaceae</taxon>
        <taxon>Puccinia</taxon>
    </lineage>
</organism>
<reference evidence="2 3" key="1">
    <citation type="submission" date="2019-05" db="EMBL/GenBank/DDBJ databases">
        <title>Emergence of the Ug99 lineage of the wheat stem rust pathogen through somatic hybridization.</title>
        <authorList>
            <person name="Li F."/>
            <person name="Upadhyaya N.M."/>
            <person name="Sperschneider J."/>
            <person name="Matny O."/>
            <person name="Nguyen-Phuc H."/>
            <person name="Mago R."/>
            <person name="Raley C."/>
            <person name="Miller M.E."/>
            <person name="Silverstein K.A.T."/>
            <person name="Henningsen E."/>
            <person name="Hirsch C.D."/>
            <person name="Visser B."/>
            <person name="Pretorius Z.A."/>
            <person name="Steffenson B.J."/>
            <person name="Schwessinger B."/>
            <person name="Dodds P.N."/>
            <person name="Figueroa M."/>
        </authorList>
    </citation>
    <scope>NUCLEOTIDE SEQUENCE [LARGE SCALE GENOMIC DNA]</scope>
    <source>
        <strain evidence="2 3">Ug99</strain>
    </source>
</reference>
<proteinExistence type="predicted"/>
<evidence type="ECO:0008006" key="4">
    <source>
        <dbReference type="Google" id="ProtNLM"/>
    </source>
</evidence>
<feature type="compositionally biased region" description="Polar residues" evidence="1">
    <location>
        <begin position="90"/>
        <end position="103"/>
    </location>
</feature>
<dbReference type="Proteomes" id="UP000325313">
    <property type="component" value="Unassembled WGS sequence"/>
</dbReference>
<dbReference type="EMBL" id="VDEP01000169">
    <property type="protein sequence ID" value="KAA1127167.1"/>
    <property type="molecule type" value="Genomic_DNA"/>
</dbReference>
<dbReference type="AlphaFoldDB" id="A0A5B0RNK4"/>
<dbReference type="PANTHER" id="PTHR47501:SF5">
    <property type="entry name" value="HAT C-TERMINAL DIMERISATION DOMAIN-CONTAINING PROTEIN"/>
    <property type="match status" value="1"/>
</dbReference>
<sequence>MAQPTDPPVPSTPPNSSNNPVDHPQSVRRESTRLRTPSLRPGFISTQGDSRRALVPSSPAISTNRSQVQAQKKKKSVVNIVEDDEESDSDTNFPPNIRSKSPTNLLAGTKQVASRTGIEVIIDHAQDSDLENEKHTKTRKKKDPTKDKDGFDHARLFFYLPGSGPKQNPNDTAWACRWCPNEFKASGGSYYNLKSHRDGANIKGSLRSACPGRGEAIKEGAHLPPTAAEEKKTRAAGEGTLLAYATKKRFDNKTLNKLLVIWIIRQSLPWLRVEDFLLRVSFDYSLHNAELYSRVWAASHAHQLYLEQRGQVLHSIESSKSKISLVSDVWTTKGSHKAFVGMACCYITPDWKYVCQHLAMKYISWHHNGKYLAVPFANVLTTDSGSNNFTMAKGVSSIFRAVDSTHWDVQRTHHRCVCHVIALILGAGLKALKISKSVVRPERSDQPFPTLSTIVEVMDEDLEDEDVVVIADDISETEEIDPDDAQPGTQEPGWERYPDDTTDDEEESDATGFAFTLKKIDYICRRIASSPQKQAEWKVWAKKLNYVGPGIIAGYGIRWNIAYESRNRAYGARKVIKQLLENESDKYTGRSADGHHFKSYELSSKEWEDINDLNQVLKEFLEMTKRMEGDGPKLPMVLYEYVRVLENLRKRKEAAKSTVLEPMYDPMLRVTQKYIDLALKCDTVVIATFLHPSWRMMLFNSRFKTHVPQITKLIQKVFDTREAEIDSLQPESPPRKQDRLPSRSTSETDSGGEEFNFYPANPEAERINTEIQRYNDGLFPMDKKGCVLGWWKPAPQLLNERSRRRPKFATLVDRQWRYERLNVVSAVICGSEMGSGLMEYLPTASK</sequence>
<protein>
    <recommendedName>
        <fullName evidence="4">HAT C-terminal dimerisation domain-containing protein</fullName>
    </recommendedName>
</protein>
<feature type="compositionally biased region" description="Acidic residues" evidence="1">
    <location>
        <begin position="474"/>
        <end position="484"/>
    </location>
</feature>
<name>A0A5B0RNK4_PUCGR</name>
<evidence type="ECO:0000256" key="1">
    <source>
        <dbReference type="SAM" id="MobiDB-lite"/>
    </source>
</evidence>
<evidence type="ECO:0000313" key="3">
    <source>
        <dbReference type="Proteomes" id="UP000325313"/>
    </source>
</evidence>
<dbReference type="InterPro" id="IPR012337">
    <property type="entry name" value="RNaseH-like_sf"/>
</dbReference>
<gene>
    <name evidence="2" type="ORF">PGTUg99_028316</name>
</gene>